<dbReference type="Pfam" id="PF07811">
    <property type="entry name" value="TadE"/>
    <property type="match status" value="1"/>
</dbReference>
<proteinExistence type="predicted"/>
<keyword evidence="1" id="KW-1133">Transmembrane helix</keyword>
<feature type="domain" description="TadE-like" evidence="2">
    <location>
        <begin position="12"/>
        <end position="54"/>
    </location>
</feature>
<evidence type="ECO:0000259" key="2">
    <source>
        <dbReference type="Pfam" id="PF07811"/>
    </source>
</evidence>
<dbReference type="EMBL" id="FPKU01000001">
    <property type="protein sequence ID" value="SFZ83238.1"/>
    <property type="molecule type" value="Genomic_DNA"/>
</dbReference>
<dbReference type="STRING" id="665118.SAMN02983003_1532"/>
<organism evidence="3 4">
    <name type="scientific">Devosia enhydra</name>
    <dbReference type="NCBI Taxonomy" id="665118"/>
    <lineage>
        <taxon>Bacteria</taxon>
        <taxon>Pseudomonadati</taxon>
        <taxon>Pseudomonadota</taxon>
        <taxon>Alphaproteobacteria</taxon>
        <taxon>Hyphomicrobiales</taxon>
        <taxon>Devosiaceae</taxon>
        <taxon>Devosia</taxon>
    </lineage>
</organism>
<dbReference type="AlphaFoldDB" id="A0A1K2HWD0"/>
<keyword evidence="4" id="KW-1185">Reference proteome</keyword>
<name>A0A1K2HWD0_9HYPH</name>
<dbReference type="Proteomes" id="UP000183447">
    <property type="component" value="Unassembled WGS sequence"/>
</dbReference>
<feature type="transmembrane region" description="Helical" evidence="1">
    <location>
        <begin position="12"/>
        <end position="33"/>
    </location>
</feature>
<evidence type="ECO:0000313" key="4">
    <source>
        <dbReference type="Proteomes" id="UP000183447"/>
    </source>
</evidence>
<keyword evidence="1" id="KW-0472">Membrane</keyword>
<keyword evidence="1" id="KW-0812">Transmembrane</keyword>
<protein>
    <submittedName>
        <fullName evidence="3">TadE-like protein</fullName>
    </submittedName>
</protein>
<reference evidence="3 4" key="1">
    <citation type="submission" date="2016-11" db="EMBL/GenBank/DDBJ databases">
        <authorList>
            <person name="Jaros S."/>
            <person name="Januszkiewicz K."/>
            <person name="Wedrychowicz H."/>
        </authorList>
    </citation>
    <scope>NUCLEOTIDE SEQUENCE [LARGE SCALE GENOMIC DNA]</scope>
    <source>
        <strain evidence="3 4">ATCC 23634</strain>
    </source>
</reference>
<sequence length="150" mass="15728">MRLRRLAADQRGASAVEFALVAVPLLMLIFGTIEYGRLMWTRQALQESAIAGARCVALRSLSCTLDGDFDLASARAFIRQTAQGWLVALDDTDITVSDNVTCGGVDGFVNVRIAHEFLTPVPAALVGLAEGTALSSSACFPNQSAPAGGA</sequence>
<accession>A0A1K2HWD0</accession>
<evidence type="ECO:0000256" key="1">
    <source>
        <dbReference type="SAM" id="Phobius"/>
    </source>
</evidence>
<dbReference type="InterPro" id="IPR012495">
    <property type="entry name" value="TadE-like_dom"/>
</dbReference>
<gene>
    <name evidence="3" type="ORF">SAMN02983003_1532</name>
</gene>
<evidence type="ECO:0000313" key="3">
    <source>
        <dbReference type="EMBL" id="SFZ83238.1"/>
    </source>
</evidence>